<dbReference type="Pfam" id="PF00271">
    <property type="entry name" value="Helicase_C"/>
    <property type="match status" value="1"/>
</dbReference>
<dbReference type="Pfam" id="PF00176">
    <property type="entry name" value="SNF2-rel_dom"/>
    <property type="match status" value="1"/>
</dbReference>
<dbReference type="Gene3D" id="3.40.50.10810">
    <property type="entry name" value="Tandem AAA-ATPase domain"/>
    <property type="match status" value="1"/>
</dbReference>
<dbReference type="InterPro" id="IPR014001">
    <property type="entry name" value="Helicase_ATP-bd"/>
</dbReference>
<evidence type="ECO:0000256" key="2">
    <source>
        <dbReference type="PROSITE-ProRule" id="PRU00325"/>
    </source>
</evidence>
<feature type="domain" description="SWIM-type" evidence="3">
    <location>
        <begin position="56"/>
        <end position="94"/>
    </location>
</feature>
<keyword evidence="2" id="KW-0479">Metal-binding</keyword>
<dbReference type="InterPro" id="IPR007527">
    <property type="entry name" value="Znf_SWIM"/>
</dbReference>
<dbReference type="SMART" id="SM00490">
    <property type="entry name" value="HELICc"/>
    <property type="match status" value="1"/>
</dbReference>
<proteinExistence type="predicted"/>
<evidence type="ECO:0000259" key="5">
    <source>
        <dbReference type="PROSITE" id="PS51194"/>
    </source>
</evidence>
<keyword evidence="1" id="KW-0378">Hydrolase</keyword>
<evidence type="ECO:0000313" key="6">
    <source>
        <dbReference type="EMBL" id="MET1489467.1"/>
    </source>
</evidence>
<dbReference type="InterPro" id="IPR001650">
    <property type="entry name" value="Helicase_C-like"/>
</dbReference>
<comment type="caution">
    <text evidence="6">The sequence shown here is derived from an EMBL/GenBank/DDBJ whole genome shotgun (WGS) entry which is preliminary data.</text>
</comment>
<dbReference type="SUPFAM" id="SSF52540">
    <property type="entry name" value="P-loop containing nucleoside triphosphate hydrolases"/>
    <property type="match status" value="2"/>
</dbReference>
<dbReference type="EMBL" id="JBEWLZ010000003">
    <property type="protein sequence ID" value="MET1489467.1"/>
    <property type="molecule type" value="Genomic_DNA"/>
</dbReference>
<accession>A0ABV2CPP6</accession>
<protein>
    <submittedName>
        <fullName evidence="6">SNF2-related protein</fullName>
    </submittedName>
</protein>
<dbReference type="PROSITE" id="PS51194">
    <property type="entry name" value="HELICASE_CTER"/>
    <property type="match status" value="1"/>
</dbReference>
<dbReference type="PROSITE" id="PS51192">
    <property type="entry name" value="HELICASE_ATP_BIND_1"/>
    <property type="match status" value="1"/>
</dbReference>
<dbReference type="PROSITE" id="PS50966">
    <property type="entry name" value="ZF_SWIM"/>
    <property type="match status" value="1"/>
</dbReference>
<dbReference type="Gene3D" id="3.40.50.300">
    <property type="entry name" value="P-loop containing nucleotide triphosphate hydrolases"/>
    <property type="match status" value="1"/>
</dbReference>
<keyword evidence="7" id="KW-1185">Reference proteome</keyword>
<evidence type="ECO:0000259" key="3">
    <source>
        <dbReference type="PROSITE" id="PS50966"/>
    </source>
</evidence>
<feature type="domain" description="Helicase C-terminal" evidence="5">
    <location>
        <begin position="920"/>
        <end position="1080"/>
    </location>
</feature>
<keyword evidence="2" id="KW-0863">Zinc-finger</keyword>
<dbReference type="SMART" id="SM00487">
    <property type="entry name" value="DEXDc"/>
    <property type="match status" value="1"/>
</dbReference>
<name>A0ABV2CPP6_9RHOO</name>
<dbReference type="Proteomes" id="UP001548590">
    <property type="component" value="Unassembled WGS sequence"/>
</dbReference>
<organism evidence="6 7">
    <name type="scientific">Uliginosibacterium paludis</name>
    <dbReference type="NCBI Taxonomy" id="1615952"/>
    <lineage>
        <taxon>Bacteria</taxon>
        <taxon>Pseudomonadati</taxon>
        <taxon>Pseudomonadota</taxon>
        <taxon>Betaproteobacteria</taxon>
        <taxon>Rhodocyclales</taxon>
        <taxon>Zoogloeaceae</taxon>
        <taxon>Uliginosibacterium</taxon>
    </lineage>
</organism>
<dbReference type="InterPro" id="IPR038718">
    <property type="entry name" value="SNF2-like_sf"/>
</dbReference>
<dbReference type="PANTHER" id="PTHR10799">
    <property type="entry name" value="SNF2/RAD54 HELICASE FAMILY"/>
    <property type="match status" value="1"/>
</dbReference>
<gene>
    <name evidence="6" type="ORF">ABVT11_06480</name>
</gene>
<dbReference type="InterPro" id="IPR027417">
    <property type="entry name" value="P-loop_NTPase"/>
</dbReference>
<dbReference type="InterPro" id="IPR049730">
    <property type="entry name" value="SNF2/RAD54-like_C"/>
</dbReference>
<evidence type="ECO:0000259" key="4">
    <source>
        <dbReference type="PROSITE" id="PS51192"/>
    </source>
</evidence>
<dbReference type="CDD" id="cd18012">
    <property type="entry name" value="DEXQc_arch_SWI2_SNF2"/>
    <property type="match status" value="1"/>
</dbReference>
<dbReference type="CDD" id="cd18793">
    <property type="entry name" value="SF2_C_SNF"/>
    <property type="match status" value="1"/>
</dbReference>
<reference evidence="6 7" key="1">
    <citation type="submission" date="2024-07" db="EMBL/GenBank/DDBJ databases">
        <title>Uliginosibacterium paludis KCTC:42655.</title>
        <authorList>
            <person name="Kim M.K."/>
        </authorList>
    </citation>
    <scope>NUCLEOTIDE SEQUENCE [LARGE SCALE GENOMIC DNA]</scope>
    <source>
        <strain evidence="6 7">KCTC 42655</strain>
    </source>
</reference>
<dbReference type="RefSeq" id="WP_345925434.1">
    <property type="nucleotide sequence ID" value="NZ_JBDIVF010000002.1"/>
</dbReference>
<dbReference type="InterPro" id="IPR000330">
    <property type="entry name" value="SNF2_N"/>
</dbReference>
<keyword evidence="2" id="KW-0862">Zinc</keyword>
<evidence type="ECO:0000256" key="1">
    <source>
        <dbReference type="ARBA" id="ARBA00022801"/>
    </source>
</evidence>
<feature type="domain" description="Helicase ATP-binding" evidence="4">
    <location>
        <begin position="637"/>
        <end position="795"/>
    </location>
</feature>
<evidence type="ECO:0000313" key="7">
    <source>
        <dbReference type="Proteomes" id="UP001548590"/>
    </source>
</evidence>
<sequence>MNSKASARLFTREDASRWFGESTLAKAEDYVSRVSQLHISDSEISALVQGTERRPYTVRIVFNAGKRGTLVNTRCTCPAGSGCRHAAAAILLALAQRDEQKAMPDARVIAWLKDFRLLLGEAAAAQAAGSPSREQLFYLIQRDPADGRVSVAISKARLRSDGRLPENPSPWDNIERALVQPPAFLDENELVILRQLWLARDREGLYIRLRLEGRKVEDLLPRLLATGRCRFGDLQAPALQPGERRQGRLAWQKGEDGLLRAGVEAGHDLVVLPTDPPWYIDEAEALAGPLEVGLPAAQVLSLLSSPPLRPVDAALVARELAALDPALPRPGSGREAVLRELRVKPGLVLRAFTRTVDTCRPWRQYPLTGRFLLDYVQPCFDYGGLLITPDERREFHLLGTDTIRLVRDRRSEAAALEHLATLGFEALPERMFNYWSIPQEKSILGLPGESAWQGWMGHIVPALRAAGWQLRLGPDFRHHIVEPDSVFAEVSPGGTGWLKVGLGFELDGERRSLAPLLASLLESRPELLEAGALDRLPDQGSLQVQLDDGQRLRLPVERIRPLLRTFMDLFDGGDSLRVSTLDSVRLAALPPVQSGAEAVSLALERVAGLARPPAVAQPEGLGLQLRSYQLEGLAWLQQLRALDLAGILADDMGLGKTAQTLAHLLVEKQAGRLDRPALIVLPTSLVFNWQREAAHIAPALRVLALHGPARDFAAIPDHDLVLTTYPLVWRDAEQLRQHAYHLLILDEAQTVKNAASRAAGVVRQLDARHRLCLTGTPMENHLGELWAQFDFLLPGFLGNERDFARRWRTPIEKQGDLLRRDLLARRVKPFVLRRRKEDVARELPSRNVVVRSVELAGAQRELYETVRAAMDQRVREALHGRGVGRSQLLILDALLKLRQVCCDPRLLDLPGAAGIEEHAKLDILMEMLPELIEEGRRVLIFSQFVSMLSLIETALKEADIAFSKLTGQTKKREEAVARFQEGDVPVFLISLKAGGVGLNLTAADTVIHFDPWWNPAAEAQATDRAHRIGQLRPVFVYKLIVAGSIEERILSLQERKAELAAAVLSGEAQGDALFSEEDLAALLAPMPE</sequence>